<keyword evidence="2" id="KW-0819">tRNA processing</keyword>
<dbReference type="Pfam" id="PF10350">
    <property type="entry name" value="DUF2428"/>
    <property type="match status" value="1"/>
</dbReference>
<evidence type="ECO:0000256" key="2">
    <source>
        <dbReference type="ARBA" id="ARBA00022694"/>
    </source>
</evidence>
<evidence type="ECO:0000259" key="4">
    <source>
        <dbReference type="Pfam" id="PF25150"/>
    </source>
</evidence>
<dbReference type="GO" id="GO:0030488">
    <property type="term" value="P:tRNA methylation"/>
    <property type="evidence" value="ECO:0007669"/>
    <property type="project" value="TreeGrafter"/>
</dbReference>
<dbReference type="InterPro" id="IPR011989">
    <property type="entry name" value="ARM-like"/>
</dbReference>
<evidence type="ECO:0000256" key="1">
    <source>
        <dbReference type="ARBA" id="ARBA00010409"/>
    </source>
</evidence>
<feature type="domain" description="DUF2428" evidence="3">
    <location>
        <begin position="704"/>
        <end position="939"/>
    </location>
</feature>
<dbReference type="OrthoDB" id="73997at2759"/>
<organism evidence="6 7">
    <name type="scientific">Lentithecium fluviatile CBS 122367</name>
    <dbReference type="NCBI Taxonomy" id="1168545"/>
    <lineage>
        <taxon>Eukaryota</taxon>
        <taxon>Fungi</taxon>
        <taxon>Dikarya</taxon>
        <taxon>Ascomycota</taxon>
        <taxon>Pezizomycotina</taxon>
        <taxon>Dothideomycetes</taxon>
        <taxon>Pleosporomycetidae</taxon>
        <taxon>Pleosporales</taxon>
        <taxon>Massarineae</taxon>
        <taxon>Lentitheciaceae</taxon>
        <taxon>Lentithecium</taxon>
    </lineage>
</organism>
<gene>
    <name evidence="6" type="ORF">K458DRAFT_436277</name>
</gene>
<dbReference type="Pfam" id="PF26523">
    <property type="entry name" value="Trm732_C"/>
    <property type="match status" value="1"/>
</dbReference>
<dbReference type="PANTHER" id="PTHR14387:SF0">
    <property type="entry name" value="DUF2428 DOMAIN-CONTAINING PROTEIN"/>
    <property type="match status" value="1"/>
</dbReference>
<feature type="domain" description="tRNA (32-2'-O)-methyltransferase regulator THADA-like C-terminal TPR repeats region" evidence="5">
    <location>
        <begin position="942"/>
        <end position="1098"/>
    </location>
</feature>
<dbReference type="Proteomes" id="UP000799291">
    <property type="component" value="Unassembled WGS sequence"/>
</dbReference>
<proteinExistence type="inferred from homology"/>
<sequence>MAVSDYSTGLPIPEQTLKDWSRDTSEIIPKFSEERDSGVKDLHAILGPLLETADTAEISPSHRAAACNLLCAIIEKCQASDTTYAWETVLDDFVWTRLFHIYLERSDNAKSKSVRQVLFVLTGVLSKSEDPRSLELLQRAVTTFVDIICRRPDRLKVKPALQGLAHLLQKNIVTIPQLLDVYQHLLDNSGRTVEVLNAQSLLTAFIAWIVHHDTSLSAGHLIKNFLVQLRRSPQYSTSKIGEIGAPIWLRPVVDCLRRWPDRMQEFKTHVFPHCFLPNINEYLLFLSFLNFERHVESKGPLPGQLESVDGRSNGLNHSEEFGILLASIEKGKELGLVKDVDYRLCQTIDVRDNALHLPDIIFEGWLSHIEPEVRLAGMYLSIYSTAVTKPITGGVLKSFKRNLVHLHTDTDGNFRRELIGYIQKLFDRLRGSTATLAKTKTKSTIGQTRIPFPQSSLHNSDVERMESHHDPLIESFRFISWYVRFLESELRPDASYQRRISALRALQVVLKSGLDPRVPYHHLSKRAQGQLQWMHELQIPNIRLSRLLLDLVMDPYDDIRDASVSILQLCLESMPDDQRKTIIGKLPRFIARAEGTMLRTGRADHADGVARAYALYFSTCSMGSAGTRGPQSGDIQRIDVLERLNLQLQNTLEVVRQNLSEAVNGRPVHGTYAAIRYIVDNDRFYGDLESLGADEFSRWKRTHVELLESFETLWNCVQSTLCADAPEGHIPEDLEEEMSLDTKEILSYSWRGLKEASVLLRAIASRAPIGANDRSLITPEAFEKFGRLCFAQLIELRHRGAFSTVAQTFAAFCRRCISAEDEILRTLPERWYQETLSSIQAKAHAITRRSGGIPALMSGIITAEPQPGGKLFPRAMHDLIAEASIDGQSSNIEESRLPQVHALNCIKEVFTTSRLSVPSEPFIGEGLELAARTLNSKIWPIRNCSLMLFKALIERLLGSDEAQDWKEQERAKTSRFSYDNYKSLVGILQSLLSHEGPLKESLDMPESNSPMDLHGAEGVFPALQILRQATPPEQYRKAIVASIQRLLGSPHWHLRDMAARTATILLLRSELPDTIKSLLAKADETANSQHGALLHAKYVLRKMLQDSANLEPDVLGTVMHDLCNWATHTYLKTNCPFTKAAFLDLVSLCGMAIIKRPECELTMEAWTKVTTTISTGPEHSINLRNAISSALLQASLAQVFFIDRSILQSACLDTMLSPTYQTIGDALLRLEASDPETCSTALDTLHTILHLQHPRGPLLQTSLIIQQIYHLTRHAHDPEILAKAQRVLASSLSLPTTPPSVFSHLAEPDLLATLDKLEAQCLTYPPSNTQSALHLLGYFLDWTYHTYPTHRKNVLARLARYIRLLRTTITDTNPFDTRVAAAQSVAALRHIWTLCPASKVEAPLLLGLTFVLYDLLNDDDDEIRDIAAGAATSLLQSQSHRRATSIKPVVPILISHRLAQFLLTTFPMSTDLVKEALRRLTCTQAPAPVPSHTQSHTPSPLFPNFTTSLTTARKPSTTLFHREKQNLYFDTTLDALLWSRVLSSLPRTAITTIPPALREGLGKWVLEGLTVLTATARKERDGALGWSSAKGEVFALGMGCVCAAGVVVRWEGSGLGSSEIGKEVGRLLVEFVEAGRASELHGLWIGRAEKVVRDGVVGVLRGAHRNVVAVQRALEG</sequence>
<protein>
    <submittedName>
        <fullName evidence="6">HEAT repeat protein-like protein</fullName>
    </submittedName>
</protein>
<feature type="domain" description="tRNA (32-2'-O)-methyltransferase regulator THADA-like TPR repeats region" evidence="4">
    <location>
        <begin position="316"/>
        <end position="561"/>
    </location>
</feature>
<dbReference type="InterPro" id="IPR019442">
    <property type="entry name" value="THADA/TRM732_DUF2428"/>
</dbReference>
<accession>A0A6G1II22</accession>
<dbReference type="PANTHER" id="PTHR14387">
    <property type="entry name" value="THADA/DEATH RECEPTOR INTERACTING PROTEIN"/>
    <property type="match status" value="1"/>
</dbReference>
<evidence type="ECO:0000313" key="7">
    <source>
        <dbReference type="Proteomes" id="UP000799291"/>
    </source>
</evidence>
<reference evidence="6" key="1">
    <citation type="journal article" date="2020" name="Stud. Mycol.">
        <title>101 Dothideomycetes genomes: a test case for predicting lifestyles and emergence of pathogens.</title>
        <authorList>
            <person name="Haridas S."/>
            <person name="Albert R."/>
            <person name="Binder M."/>
            <person name="Bloem J."/>
            <person name="Labutti K."/>
            <person name="Salamov A."/>
            <person name="Andreopoulos B."/>
            <person name="Baker S."/>
            <person name="Barry K."/>
            <person name="Bills G."/>
            <person name="Bluhm B."/>
            <person name="Cannon C."/>
            <person name="Castanera R."/>
            <person name="Culley D."/>
            <person name="Daum C."/>
            <person name="Ezra D."/>
            <person name="Gonzalez J."/>
            <person name="Henrissat B."/>
            <person name="Kuo A."/>
            <person name="Liang C."/>
            <person name="Lipzen A."/>
            <person name="Lutzoni F."/>
            <person name="Magnuson J."/>
            <person name="Mondo S."/>
            <person name="Nolan M."/>
            <person name="Ohm R."/>
            <person name="Pangilinan J."/>
            <person name="Park H.-J."/>
            <person name="Ramirez L."/>
            <person name="Alfaro M."/>
            <person name="Sun H."/>
            <person name="Tritt A."/>
            <person name="Yoshinaga Y."/>
            <person name="Zwiers L.-H."/>
            <person name="Turgeon B."/>
            <person name="Goodwin S."/>
            <person name="Spatafora J."/>
            <person name="Crous P."/>
            <person name="Grigoriev I."/>
        </authorList>
    </citation>
    <scope>NUCLEOTIDE SEQUENCE</scope>
    <source>
        <strain evidence="6">CBS 122367</strain>
    </source>
</reference>
<dbReference type="Gene3D" id="1.25.10.10">
    <property type="entry name" value="Leucine-rich Repeat Variant"/>
    <property type="match status" value="1"/>
</dbReference>
<dbReference type="Pfam" id="PF25150">
    <property type="entry name" value="TPR_Trm732"/>
    <property type="match status" value="1"/>
</dbReference>
<name>A0A6G1II22_9PLEO</name>
<dbReference type="InterPro" id="IPR056843">
    <property type="entry name" value="THADA-like_TPR"/>
</dbReference>
<dbReference type="SUPFAM" id="SSF48371">
    <property type="entry name" value="ARM repeat"/>
    <property type="match status" value="2"/>
</dbReference>
<keyword evidence="7" id="KW-1185">Reference proteome</keyword>
<dbReference type="GO" id="GO:0005829">
    <property type="term" value="C:cytosol"/>
    <property type="evidence" value="ECO:0007669"/>
    <property type="project" value="TreeGrafter"/>
</dbReference>
<dbReference type="Pfam" id="PF25151">
    <property type="entry name" value="TPR_Trm732_C"/>
    <property type="match status" value="1"/>
</dbReference>
<dbReference type="InterPro" id="IPR016024">
    <property type="entry name" value="ARM-type_fold"/>
</dbReference>
<evidence type="ECO:0000259" key="5">
    <source>
        <dbReference type="Pfam" id="PF25151"/>
    </source>
</evidence>
<comment type="similarity">
    <text evidence="1">Belongs to the THADA family.</text>
</comment>
<dbReference type="EMBL" id="MU005617">
    <property type="protein sequence ID" value="KAF2677884.1"/>
    <property type="molecule type" value="Genomic_DNA"/>
</dbReference>
<evidence type="ECO:0000313" key="6">
    <source>
        <dbReference type="EMBL" id="KAF2677884.1"/>
    </source>
</evidence>
<dbReference type="InterPro" id="IPR051954">
    <property type="entry name" value="tRNA_methyltransferase_THADA"/>
</dbReference>
<evidence type="ECO:0000259" key="3">
    <source>
        <dbReference type="Pfam" id="PF10350"/>
    </source>
</evidence>
<dbReference type="InterPro" id="IPR056842">
    <property type="entry name" value="THADA-like_TPR_C"/>
</dbReference>